<keyword evidence="6 15" id="KW-0349">Heme</keyword>
<dbReference type="InterPro" id="IPR036396">
    <property type="entry name" value="Cyt_P450_sf"/>
</dbReference>
<dbReference type="GO" id="GO:0005506">
    <property type="term" value="F:iron ion binding"/>
    <property type="evidence" value="ECO:0007669"/>
    <property type="project" value="InterPro"/>
</dbReference>
<keyword evidence="10 16" id="KW-0560">Oxidoreductase</keyword>
<keyword evidence="7 15" id="KW-0479">Metal-binding</keyword>
<evidence type="ECO:0000256" key="2">
    <source>
        <dbReference type="ARBA" id="ARBA00004174"/>
    </source>
</evidence>
<comment type="similarity">
    <text evidence="4 16">Belongs to the cytochrome P450 family.</text>
</comment>
<name>A0A8S4G1H7_PLUXY</name>
<evidence type="ECO:0000256" key="1">
    <source>
        <dbReference type="ARBA" id="ARBA00001971"/>
    </source>
</evidence>
<dbReference type="GO" id="GO:0016712">
    <property type="term" value="F:oxidoreductase activity, acting on paired donors, with incorporation or reduction of molecular oxygen, reduced flavin or flavoprotein as one donor, and incorporation of one atom of oxygen"/>
    <property type="evidence" value="ECO:0007669"/>
    <property type="project" value="UniProtKB-EC"/>
</dbReference>
<dbReference type="InterPro" id="IPR002401">
    <property type="entry name" value="Cyt_P450_E_grp-I"/>
</dbReference>
<protein>
    <recommendedName>
        <fullName evidence="5">unspecific monooxygenase</fullName>
        <ecNumber evidence="5">1.14.14.1</ecNumber>
    </recommendedName>
</protein>
<comment type="subcellular location">
    <subcellularLocation>
        <location evidence="3">Endoplasmic reticulum membrane</location>
        <topology evidence="3">Peripheral membrane protein</topology>
    </subcellularLocation>
    <subcellularLocation>
        <location evidence="2">Microsome membrane</location>
        <topology evidence="2">Peripheral membrane protein</topology>
    </subcellularLocation>
</comment>
<dbReference type="InterPro" id="IPR017972">
    <property type="entry name" value="Cyt_P450_CS"/>
</dbReference>
<evidence type="ECO:0000256" key="8">
    <source>
        <dbReference type="ARBA" id="ARBA00022824"/>
    </source>
</evidence>
<dbReference type="AlphaFoldDB" id="A0A8S4G1H7"/>
<dbReference type="InterPro" id="IPR050476">
    <property type="entry name" value="Insect_CytP450_Detox"/>
</dbReference>
<evidence type="ECO:0000256" key="15">
    <source>
        <dbReference type="PIRSR" id="PIRSR602401-1"/>
    </source>
</evidence>
<dbReference type="CDD" id="cd11056">
    <property type="entry name" value="CYP6-like"/>
    <property type="match status" value="1"/>
</dbReference>
<dbReference type="GO" id="GO:0020037">
    <property type="term" value="F:heme binding"/>
    <property type="evidence" value="ECO:0007669"/>
    <property type="project" value="InterPro"/>
</dbReference>
<evidence type="ECO:0000256" key="12">
    <source>
        <dbReference type="ARBA" id="ARBA00023033"/>
    </source>
</evidence>
<evidence type="ECO:0000256" key="9">
    <source>
        <dbReference type="ARBA" id="ARBA00022848"/>
    </source>
</evidence>
<evidence type="ECO:0000313" key="18">
    <source>
        <dbReference type="Proteomes" id="UP000653454"/>
    </source>
</evidence>
<keyword evidence="18" id="KW-1185">Reference proteome</keyword>
<comment type="caution">
    <text evidence="17">The sequence shown here is derived from an EMBL/GenBank/DDBJ whole genome shotgun (WGS) entry which is preliminary data.</text>
</comment>
<organism evidence="17 18">
    <name type="scientific">Plutella xylostella</name>
    <name type="common">Diamondback moth</name>
    <name type="synonym">Plutella maculipennis</name>
    <dbReference type="NCBI Taxonomy" id="51655"/>
    <lineage>
        <taxon>Eukaryota</taxon>
        <taxon>Metazoa</taxon>
        <taxon>Ecdysozoa</taxon>
        <taxon>Arthropoda</taxon>
        <taxon>Hexapoda</taxon>
        <taxon>Insecta</taxon>
        <taxon>Pterygota</taxon>
        <taxon>Neoptera</taxon>
        <taxon>Endopterygota</taxon>
        <taxon>Lepidoptera</taxon>
        <taxon>Glossata</taxon>
        <taxon>Ditrysia</taxon>
        <taxon>Yponomeutoidea</taxon>
        <taxon>Plutellidae</taxon>
        <taxon>Plutella</taxon>
    </lineage>
</organism>
<evidence type="ECO:0000256" key="13">
    <source>
        <dbReference type="ARBA" id="ARBA00023136"/>
    </source>
</evidence>
<evidence type="ECO:0000256" key="3">
    <source>
        <dbReference type="ARBA" id="ARBA00004406"/>
    </source>
</evidence>
<dbReference type="Proteomes" id="UP000653454">
    <property type="component" value="Unassembled WGS sequence"/>
</dbReference>
<gene>
    <name evidence="17" type="ORF">PLXY2_LOCUS13252</name>
</gene>
<evidence type="ECO:0000256" key="11">
    <source>
        <dbReference type="ARBA" id="ARBA00023004"/>
    </source>
</evidence>
<dbReference type="PRINTS" id="PR00385">
    <property type="entry name" value="P450"/>
</dbReference>
<keyword evidence="9" id="KW-0492">Microsome</keyword>
<keyword evidence="8" id="KW-0256">Endoplasmic reticulum</keyword>
<dbReference type="EC" id="1.14.14.1" evidence="5"/>
<comment type="catalytic activity">
    <reaction evidence="14">
        <text>an organic molecule + reduced [NADPH--hemoprotein reductase] + O2 = an alcohol + oxidized [NADPH--hemoprotein reductase] + H2O + H(+)</text>
        <dbReference type="Rhea" id="RHEA:17149"/>
        <dbReference type="Rhea" id="RHEA-COMP:11964"/>
        <dbReference type="Rhea" id="RHEA-COMP:11965"/>
        <dbReference type="ChEBI" id="CHEBI:15377"/>
        <dbReference type="ChEBI" id="CHEBI:15378"/>
        <dbReference type="ChEBI" id="CHEBI:15379"/>
        <dbReference type="ChEBI" id="CHEBI:30879"/>
        <dbReference type="ChEBI" id="CHEBI:57618"/>
        <dbReference type="ChEBI" id="CHEBI:58210"/>
        <dbReference type="ChEBI" id="CHEBI:142491"/>
        <dbReference type="EC" id="1.14.14.1"/>
    </reaction>
</comment>
<evidence type="ECO:0000256" key="4">
    <source>
        <dbReference type="ARBA" id="ARBA00010617"/>
    </source>
</evidence>
<dbReference type="PANTHER" id="PTHR24292">
    <property type="entry name" value="CYTOCHROME P450"/>
    <property type="match status" value="1"/>
</dbReference>
<evidence type="ECO:0000256" key="14">
    <source>
        <dbReference type="ARBA" id="ARBA00047827"/>
    </source>
</evidence>
<dbReference type="FunFam" id="1.10.630.10:FF:000182">
    <property type="entry name" value="Cytochrome P450 3A4"/>
    <property type="match status" value="1"/>
</dbReference>
<dbReference type="SUPFAM" id="SSF48264">
    <property type="entry name" value="Cytochrome P450"/>
    <property type="match status" value="1"/>
</dbReference>
<proteinExistence type="inferred from homology"/>
<evidence type="ECO:0000256" key="7">
    <source>
        <dbReference type="ARBA" id="ARBA00022723"/>
    </source>
</evidence>
<dbReference type="Pfam" id="PF00067">
    <property type="entry name" value="p450"/>
    <property type="match status" value="1"/>
</dbReference>
<sequence>MNKAEGSLNVRMAECGSGTERKILQLLIGPAHRYFGLYQYHVPTLIPRDPELVRRLVVRDFAAFCDRGVHIPPDCDPLFGLNLIMLREYELRIFTRDAGKWRTSRVRDEIRMLLLKRASCKLSGYSDQYHVPTLVPRAPELVRRLVVRDFTAFCDRGVHIPPDCDPLFGRNLIMLRVPRAHARPRAPELVRRLVVRDFAAFCDRGVHIPPDCDPLFGRNLIMLRGSKWRSMRASLSPAFSAARSRSMAPLMAECAAATVDYLRVHVGTGKEIDTDKIVTAYVNDVIASCAFGFAVDSLQDPTNCIFRLGQTAVVQHTTQVMKFFGYENFPRVMKLLGVKIISTSDADKFAQLFKSALKSRREQQSQPRPDFIQTLVDAAEGKLKDKQEDANNNEDSTNWTKKFSDDDLVAQAVLFYVAGFDTTANLINYFLYEMAVNPEVQRKLLAEIDEADKSGDLYEAVQGLQYLDMCVNEVLRLWPLVGSADRRSVAPYNFGPTAPGSKHELTAEAGIHVWLPIYSIHRDEAYWPNPDQCDPERFSPERKSEIVPYTYMPFGNGPRHCIGSRFAVLAAKVFLVRILSGFRVRPGEKTPRSQRLHPIAFILRPADGFHLVVEPRDS</sequence>
<dbReference type="EMBL" id="CAJHNJ030000092">
    <property type="protein sequence ID" value="CAG9134993.1"/>
    <property type="molecule type" value="Genomic_DNA"/>
</dbReference>
<evidence type="ECO:0000313" key="17">
    <source>
        <dbReference type="EMBL" id="CAG9134993.1"/>
    </source>
</evidence>
<comment type="cofactor">
    <cofactor evidence="1 15">
        <name>heme</name>
        <dbReference type="ChEBI" id="CHEBI:30413"/>
    </cofactor>
</comment>
<evidence type="ECO:0000256" key="5">
    <source>
        <dbReference type="ARBA" id="ARBA00012109"/>
    </source>
</evidence>
<dbReference type="PROSITE" id="PS00086">
    <property type="entry name" value="CYTOCHROME_P450"/>
    <property type="match status" value="1"/>
</dbReference>
<dbReference type="Gene3D" id="1.10.630.10">
    <property type="entry name" value="Cytochrome P450"/>
    <property type="match status" value="1"/>
</dbReference>
<keyword evidence="12 16" id="KW-0503">Monooxygenase</keyword>
<dbReference type="PRINTS" id="PR00463">
    <property type="entry name" value="EP450I"/>
</dbReference>
<dbReference type="PANTHER" id="PTHR24292:SF54">
    <property type="entry name" value="CYP9F3-RELATED"/>
    <property type="match status" value="1"/>
</dbReference>
<keyword evidence="11 15" id="KW-0408">Iron</keyword>
<keyword evidence="13" id="KW-0472">Membrane</keyword>
<reference evidence="17" key="1">
    <citation type="submission" date="2020-11" db="EMBL/GenBank/DDBJ databases">
        <authorList>
            <person name="Whiteford S."/>
        </authorList>
    </citation>
    <scope>NUCLEOTIDE SEQUENCE</scope>
</reference>
<dbReference type="InterPro" id="IPR001128">
    <property type="entry name" value="Cyt_P450"/>
</dbReference>
<evidence type="ECO:0000256" key="16">
    <source>
        <dbReference type="RuleBase" id="RU000461"/>
    </source>
</evidence>
<evidence type="ECO:0000256" key="10">
    <source>
        <dbReference type="ARBA" id="ARBA00023002"/>
    </source>
</evidence>
<evidence type="ECO:0000256" key="6">
    <source>
        <dbReference type="ARBA" id="ARBA00022617"/>
    </source>
</evidence>
<accession>A0A8S4G1H7</accession>
<feature type="binding site" description="axial binding residue" evidence="15">
    <location>
        <position position="561"/>
    </location>
    <ligand>
        <name>heme</name>
        <dbReference type="ChEBI" id="CHEBI:30413"/>
    </ligand>
    <ligandPart>
        <name>Fe</name>
        <dbReference type="ChEBI" id="CHEBI:18248"/>
    </ligandPart>
</feature>
<dbReference type="GO" id="GO:0005789">
    <property type="term" value="C:endoplasmic reticulum membrane"/>
    <property type="evidence" value="ECO:0007669"/>
    <property type="project" value="UniProtKB-SubCell"/>
</dbReference>